<dbReference type="EMBL" id="CAIX01000005">
    <property type="protein sequence ID" value="CCI40048.1"/>
    <property type="molecule type" value="Genomic_DNA"/>
</dbReference>
<evidence type="ECO:0000256" key="1">
    <source>
        <dbReference type="SAM" id="SignalP"/>
    </source>
</evidence>
<keyword evidence="3" id="KW-1185">Reference proteome</keyword>
<sequence length="72" mass="8678">MMIVIVLICVVFIRKQRLENLVKIQKHRLRREQILDADIPQIVIHDYWTDSYAFKQKSTAQSKEKKRVHFAL</sequence>
<organism evidence="2 3">
    <name type="scientific">Albugo candida</name>
    <dbReference type="NCBI Taxonomy" id="65357"/>
    <lineage>
        <taxon>Eukaryota</taxon>
        <taxon>Sar</taxon>
        <taxon>Stramenopiles</taxon>
        <taxon>Oomycota</taxon>
        <taxon>Peronosporomycetes</taxon>
        <taxon>Albuginales</taxon>
        <taxon>Albuginaceae</taxon>
        <taxon>Albugo</taxon>
    </lineage>
</organism>
<proteinExistence type="predicted"/>
<feature type="chain" id="PRO_5001529379" evidence="1">
    <location>
        <begin position="19"/>
        <end position="72"/>
    </location>
</feature>
<gene>
    <name evidence="2" type="ORF">BN9_008320</name>
</gene>
<evidence type="ECO:0000313" key="3">
    <source>
        <dbReference type="Proteomes" id="UP000053237"/>
    </source>
</evidence>
<dbReference type="Proteomes" id="UP000053237">
    <property type="component" value="Unassembled WGS sequence"/>
</dbReference>
<keyword evidence="1" id="KW-0732">Signal</keyword>
<name>A0A024G0H1_9STRA</name>
<evidence type="ECO:0000313" key="2">
    <source>
        <dbReference type="EMBL" id="CCI40048.1"/>
    </source>
</evidence>
<dbReference type="AlphaFoldDB" id="A0A024G0H1"/>
<protein>
    <submittedName>
        <fullName evidence="2">Uncharacterized protein</fullName>
    </submittedName>
</protein>
<accession>A0A024G0H1</accession>
<dbReference type="InParanoid" id="A0A024G0H1"/>
<reference evidence="2 3" key="1">
    <citation type="submission" date="2012-05" db="EMBL/GenBank/DDBJ databases">
        <title>Recombination and specialization in a pathogen metapopulation.</title>
        <authorList>
            <person name="Gardiner A."/>
            <person name="Kemen E."/>
            <person name="Schultz-Larsen T."/>
            <person name="MacLean D."/>
            <person name="Van Oosterhout C."/>
            <person name="Jones J.D.G."/>
        </authorList>
    </citation>
    <scope>NUCLEOTIDE SEQUENCE [LARGE SCALE GENOMIC DNA]</scope>
    <source>
        <strain evidence="2 3">Ac Nc2</strain>
    </source>
</reference>
<comment type="caution">
    <text evidence="2">The sequence shown here is derived from an EMBL/GenBank/DDBJ whole genome shotgun (WGS) entry which is preliminary data.</text>
</comment>
<feature type="signal peptide" evidence="1">
    <location>
        <begin position="1"/>
        <end position="18"/>
    </location>
</feature>